<feature type="non-terminal residue" evidence="1">
    <location>
        <position position="1"/>
    </location>
</feature>
<dbReference type="Proteomes" id="UP000253551">
    <property type="component" value="Unassembled WGS sequence"/>
</dbReference>
<protein>
    <submittedName>
        <fullName evidence="1">NEDD8-activating enzyme E1 regulatory subunit</fullName>
    </submittedName>
</protein>
<evidence type="ECO:0000313" key="1">
    <source>
        <dbReference type="EMBL" id="RCH88335.1"/>
    </source>
</evidence>
<dbReference type="GO" id="GO:0008641">
    <property type="term" value="F:ubiquitin-like modifier activating enzyme activity"/>
    <property type="evidence" value="ECO:0007669"/>
    <property type="project" value="InterPro"/>
</dbReference>
<dbReference type="EMBL" id="PJQM01003541">
    <property type="protein sequence ID" value="RCH88335.1"/>
    <property type="molecule type" value="Genomic_DNA"/>
</dbReference>
<name>A0A367JEM9_RHIST</name>
<organism evidence="1 2">
    <name type="scientific">Rhizopus stolonifer</name>
    <name type="common">Rhizopus nigricans</name>
    <dbReference type="NCBI Taxonomy" id="4846"/>
    <lineage>
        <taxon>Eukaryota</taxon>
        <taxon>Fungi</taxon>
        <taxon>Fungi incertae sedis</taxon>
        <taxon>Mucoromycota</taxon>
        <taxon>Mucoromycotina</taxon>
        <taxon>Mucoromycetes</taxon>
        <taxon>Mucorales</taxon>
        <taxon>Mucorineae</taxon>
        <taxon>Rhizopodaceae</taxon>
        <taxon>Rhizopus</taxon>
    </lineage>
</organism>
<evidence type="ECO:0000313" key="2">
    <source>
        <dbReference type="Proteomes" id="UP000253551"/>
    </source>
</evidence>
<dbReference type="SUPFAM" id="SSF69572">
    <property type="entry name" value="Activating enzymes of the ubiquitin-like proteins"/>
    <property type="match status" value="1"/>
</dbReference>
<dbReference type="STRING" id="4846.A0A367JEM9"/>
<dbReference type="InterPro" id="IPR035985">
    <property type="entry name" value="Ubiquitin-activating_enz"/>
</dbReference>
<dbReference type="OrthoDB" id="1708823at2759"/>
<comment type="caution">
    <text evidence="1">The sequence shown here is derived from an EMBL/GenBank/DDBJ whole genome shotgun (WGS) entry which is preliminary data.</text>
</comment>
<keyword evidence="2" id="KW-1185">Reference proteome</keyword>
<proteinExistence type="predicted"/>
<gene>
    <name evidence="1" type="primary">NAE1_1</name>
    <name evidence="1" type="ORF">CU098_000305</name>
</gene>
<reference evidence="1 2" key="1">
    <citation type="journal article" date="2018" name="G3 (Bethesda)">
        <title>Phylogenetic and Phylogenomic Definition of Rhizopus Species.</title>
        <authorList>
            <person name="Gryganskyi A.P."/>
            <person name="Golan J."/>
            <person name="Dolatabadi S."/>
            <person name="Mondo S."/>
            <person name="Robb S."/>
            <person name="Idnurm A."/>
            <person name="Muszewska A."/>
            <person name="Steczkiewicz K."/>
            <person name="Masonjones S."/>
            <person name="Liao H.L."/>
            <person name="Gajdeczka M.T."/>
            <person name="Anike F."/>
            <person name="Vuek A."/>
            <person name="Anishchenko I.M."/>
            <person name="Voigt K."/>
            <person name="de Hoog G.S."/>
            <person name="Smith M.E."/>
            <person name="Heitman J."/>
            <person name="Vilgalys R."/>
            <person name="Stajich J.E."/>
        </authorList>
    </citation>
    <scope>NUCLEOTIDE SEQUENCE [LARGE SCALE GENOMIC DNA]</scope>
    <source>
        <strain evidence="1 2">LSU 92-RS-03</strain>
    </source>
</reference>
<dbReference type="AlphaFoldDB" id="A0A367JEM9"/>
<sequence length="260" mass="29957">KLDQTDHSHVPFVVILLNYVKAYKETHEGQVPQSYQQRQELIKMLRADMRTPDQENFEEAIANISSEVRRIFEDPSCQHANGQSPYFWILARAVRDFVDHEGAGHLPLSGKLPDMKSDTLNYIRLQNVYREKALSDLNAIKQRVYGLIEGTDVSIPEETIETFCKNAASIRVISYKVLSENHLQGTKLAQLLKNNENFNYHFVFEASDYFELDYGRLPTSEDDIEPLKAKVQWLMEERNVATEDTEEILASDSMDKAIIN</sequence>
<accession>A0A367JEM9</accession>
<dbReference type="Gene3D" id="3.40.50.720">
    <property type="entry name" value="NAD(P)-binding Rossmann-like Domain"/>
    <property type="match status" value="1"/>
</dbReference>